<dbReference type="OrthoDB" id="4457925at2759"/>
<protein>
    <submittedName>
        <fullName evidence="1">Uncharacterized protein</fullName>
    </submittedName>
</protein>
<evidence type="ECO:0000313" key="1">
    <source>
        <dbReference type="EMBL" id="PYH28369.1"/>
    </source>
</evidence>
<gene>
    <name evidence="1" type="ORF">BO87DRAFT_322349</name>
</gene>
<proteinExistence type="predicted"/>
<dbReference type="GeneID" id="37122426"/>
<organism evidence="1 2">
    <name type="scientific">Aspergillus neoniger (strain CBS 115656)</name>
    <dbReference type="NCBI Taxonomy" id="1448310"/>
    <lineage>
        <taxon>Eukaryota</taxon>
        <taxon>Fungi</taxon>
        <taxon>Dikarya</taxon>
        <taxon>Ascomycota</taxon>
        <taxon>Pezizomycotina</taxon>
        <taxon>Eurotiomycetes</taxon>
        <taxon>Eurotiomycetidae</taxon>
        <taxon>Eurotiales</taxon>
        <taxon>Aspergillaceae</taxon>
        <taxon>Aspergillus</taxon>
        <taxon>Aspergillus subgen. Circumdati</taxon>
    </lineage>
</organism>
<dbReference type="EMBL" id="KZ821517">
    <property type="protein sequence ID" value="PYH28369.1"/>
    <property type="molecule type" value="Genomic_DNA"/>
</dbReference>
<dbReference type="Proteomes" id="UP000247647">
    <property type="component" value="Unassembled WGS sequence"/>
</dbReference>
<sequence length="184" mass="21070">MRLHALTQPILSSTSRVVSVQFCTAEAAKVKVFLAASWTQDWTNISYGDFQLYDPNLAFVDQAAMTSTIRPAHFINGTFAEWTMRLDEDRQIRCVQAGNGGIFRVRSGELTLLLEDGEKEFTVERKKGRRTFWEHLHLSPHVAAARGLWELTKPITNLYYAKIPTFYEEYLRGRLGIPEVVETE</sequence>
<keyword evidence="2" id="KW-1185">Reference proteome</keyword>
<name>A0A318Y3J4_ASPNB</name>
<accession>A0A318Y3J4</accession>
<dbReference type="AlphaFoldDB" id="A0A318Y3J4"/>
<dbReference type="RefSeq" id="XP_025473847.1">
    <property type="nucleotide sequence ID" value="XM_025619970.1"/>
</dbReference>
<reference evidence="1" key="1">
    <citation type="submission" date="2016-12" db="EMBL/GenBank/DDBJ databases">
        <title>The genomes of Aspergillus section Nigri reveals drivers in fungal speciation.</title>
        <authorList>
            <consortium name="DOE Joint Genome Institute"/>
            <person name="Vesth T.C."/>
            <person name="Nybo J."/>
            <person name="Theobald S."/>
            <person name="Brandl J."/>
            <person name="Frisvad J.C."/>
            <person name="Nielsen K.F."/>
            <person name="Lyhne E.K."/>
            <person name="Kogle M.E."/>
            <person name="Kuo A."/>
            <person name="Riley R."/>
            <person name="Clum A."/>
            <person name="Nolan M."/>
            <person name="Lipzen A."/>
            <person name="Salamov A."/>
            <person name="Henrissat B."/>
            <person name="Wiebenga A."/>
            <person name="De Vries R.P."/>
            <person name="Grigoriev I.V."/>
            <person name="Mortensen U.H."/>
            <person name="Andersen M.R."/>
            <person name="Baker S.E."/>
        </authorList>
    </citation>
    <scope>NUCLEOTIDE SEQUENCE [LARGE SCALE GENOMIC DNA]</scope>
    <source>
        <strain evidence="1">CBS 115656</strain>
    </source>
</reference>
<evidence type="ECO:0000313" key="2">
    <source>
        <dbReference type="Proteomes" id="UP000247647"/>
    </source>
</evidence>